<dbReference type="PROSITE" id="PS50102">
    <property type="entry name" value="RRM"/>
    <property type="match status" value="2"/>
</dbReference>
<dbReference type="Proteomes" id="UP000694426">
    <property type="component" value="Unplaced"/>
</dbReference>
<dbReference type="CDD" id="cd12472">
    <property type="entry name" value="RRM1_RBMS3"/>
    <property type="match status" value="1"/>
</dbReference>
<feature type="compositionally biased region" description="Polar residues" evidence="4">
    <location>
        <begin position="88"/>
        <end position="112"/>
    </location>
</feature>
<dbReference type="GO" id="GO:0005737">
    <property type="term" value="C:cytoplasm"/>
    <property type="evidence" value="ECO:0007669"/>
    <property type="project" value="Ensembl"/>
</dbReference>
<dbReference type="GeneTree" id="ENSGT00940000157131"/>
<dbReference type="PROSITE" id="PS51257">
    <property type="entry name" value="PROKAR_LIPOPROTEIN"/>
    <property type="match status" value="1"/>
</dbReference>
<evidence type="ECO:0000313" key="7">
    <source>
        <dbReference type="Proteomes" id="UP000694426"/>
    </source>
</evidence>
<dbReference type="FunFam" id="3.30.70.330:FF:000012">
    <property type="entry name" value="RNA-binding motif, single-stranded-interacting protein 3 isoform 1"/>
    <property type="match status" value="1"/>
</dbReference>
<dbReference type="PANTHER" id="PTHR24012">
    <property type="entry name" value="RNA BINDING PROTEIN"/>
    <property type="match status" value="1"/>
</dbReference>
<evidence type="ECO:0000313" key="6">
    <source>
        <dbReference type="Ensembl" id="ENSABRP00000004524.1"/>
    </source>
</evidence>
<dbReference type="GO" id="GO:0002357">
    <property type="term" value="P:defense response to tumor cell"/>
    <property type="evidence" value="ECO:0007669"/>
    <property type="project" value="Ensembl"/>
</dbReference>
<feature type="region of interest" description="Disordered" evidence="4">
    <location>
        <begin position="500"/>
        <end position="537"/>
    </location>
</feature>
<dbReference type="GO" id="GO:1990904">
    <property type="term" value="C:ribonucleoprotein complex"/>
    <property type="evidence" value="ECO:0007669"/>
    <property type="project" value="InterPro"/>
</dbReference>
<name>A0A8B9BHT2_9AVES</name>
<reference evidence="6" key="1">
    <citation type="submission" date="2025-05" db="UniProtKB">
        <authorList>
            <consortium name="Ensembl"/>
        </authorList>
    </citation>
    <scope>IDENTIFICATION</scope>
</reference>
<dbReference type="GO" id="GO:0090090">
    <property type="term" value="P:negative regulation of canonical Wnt signaling pathway"/>
    <property type="evidence" value="ECO:0007669"/>
    <property type="project" value="Ensembl"/>
</dbReference>
<dbReference type="FunFam" id="3.30.70.330:FF:000014">
    <property type="entry name" value="RNA-binding motif, single-stranded-interacting protein 3 isoform 1"/>
    <property type="match status" value="1"/>
</dbReference>
<dbReference type="InterPro" id="IPR000504">
    <property type="entry name" value="RRM_dom"/>
</dbReference>
<sequence>MEMDVKGVSPCPEPIPPAAGSAACPHQRPPPRDGQPVADTGPAADSGPPERRHGGDKDDKKRTTANKTSGAPSYSRWSSSQPHQSSSTVRTYQNSKSRVTMSPGFSSQWNSSQPAWNTYTFPRASLHYQSHASYTYCAGHPAQSYAPAPHPMAPPSPSTNSSNNSSNNSSGEQLSKTNLYIRGLPPGTTDQDLIKLCQPYGKIVSTKAILDKNTNQCKGYGFVDFDSPAAAQKAVASLKANGVQAQMAKQQEQDPTNLYISNLPVSMDEQELENMLKPFGHVISTRILRDANGVSRGVGFARMESTEKCEVVIQHFNGKYLKTPPGLPAPTEPLLCKFADGGQKKRQNQSKYTQNGRPWPREGEAGMALTYDPTAAIQNGFYSSPYSIPTNRMIPQTSITPFIAASPVSTYQVQSTSWMPHPPYVMQPTGAVITPTMDHTMSMQPASMMGPLTQQMNHLSLGTTGTYMTAAAPMQGTYIPQYTPVPPTAVPIEGVVADTSPQTVASSSQEASGQQQQMTVETSSEHAPAYSYQQSKQ</sequence>
<feature type="region of interest" description="Disordered" evidence="4">
    <location>
        <begin position="147"/>
        <end position="173"/>
    </location>
</feature>
<organism evidence="6 7">
    <name type="scientific">Anser brachyrhynchus</name>
    <name type="common">Pink-footed goose</name>
    <dbReference type="NCBI Taxonomy" id="132585"/>
    <lineage>
        <taxon>Eukaryota</taxon>
        <taxon>Metazoa</taxon>
        <taxon>Chordata</taxon>
        <taxon>Craniata</taxon>
        <taxon>Vertebrata</taxon>
        <taxon>Euteleostomi</taxon>
        <taxon>Archelosauria</taxon>
        <taxon>Archosauria</taxon>
        <taxon>Dinosauria</taxon>
        <taxon>Saurischia</taxon>
        <taxon>Theropoda</taxon>
        <taxon>Coelurosauria</taxon>
        <taxon>Aves</taxon>
        <taxon>Neognathae</taxon>
        <taxon>Galloanserae</taxon>
        <taxon>Anseriformes</taxon>
        <taxon>Anatidae</taxon>
        <taxon>Anserinae</taxon>
        <taxon>Anser</taxon>
    </lineage>
</organism>
<dbReference type="Ensembl" id="ENSABRT00000006422.1">
    <property type="protein sequence ID" value="ENSABRP00000004502.1"/>
    <property type="gene ID" value="ENSABRG00000004171.1"/>
</dbReference>
<feature type="compositionally biased region" description="Low complexity" evidence="4">
    <location>
        <begin position="505"/>
        <end position="517"/>
    </location>
</feature>
<dbReference type="GO" id="GO:0008266">
    <property type="term" value="F:poly(U) RNA binding"/>
    <property type="evidence" value="ECO:0007669"/>
    <property type="project" value="Ensembl"/>
</dbReference>
<gene>
    <name evidence="6" type="primary">RBMS3</name>
</gene>
<feature type="compositionally biased region" description="Basic and acidic residues" evidence="4">
    <location>
        <begin position="48"/>
        <end position="62"/>
    </location>
</feature>
<feature type="compositionally biased region" description="Low complexity" evidence="4">
    <location>
        <begin position="73"/>
        <end position="87"/>
    </location>
</feature>
<evidence type="ECO:0000256" key="2">
    <source>
        <dbReference type="ARBA" id="ARBA00022884"/>
    </source>
</evidence>
<accession>A0A8B9BHT2</accession>
<dbReference type="GO" id="GO:0035925">
    <property type="term" value="F:mRNA 3'-UTR AU-rich region binding"/>
    <property type="evidence" value="ECO:0007669"/>
    <property type="project" value="Ensembl"/>
</dbReference>
<feature type="domain" description="RRM" evidence="5">
    <location>
        <begin position="256"/>
        <end position="341"/>
    </location>
</feature>
<feature type="compositionally biased region" description="Low complexity" evidence="4">
    <location>
        <begin position="158"/>
        <end position="170"/>
    </location>
</feature>
<proteinExistence type="predicted"/>
<keyword evidence="1" id="KW-0677">Repeat</keyword>
<dbReference type="Pfam" id="PF00076">
    <property type="entry name" value="RRM_1"/>
    <property type="match status" value="2"/>
</dbReference>
<keyword evidence="7" id="KW-1185">Reference proteome</keyword>
<dbReference type="SMART" id="SM00360">
    <property type="entry name" value="RRM"/>
    <property type="match status" value="2"/>
</dbReference>
<dbReference type="InterPro" id="IPR012677">
    <property type="entry name" value="Nucleotide-bd_a/b_plait_sf"/>
</dbReference>
<dbReference type="AlphaFoldDB" id="A0A8B9BHT2"/>
<dbReference type="Ensembl" id="ENSABRT00000006448.1">
    <property type="protein sequence ID" value="ENSABRP00000004524.1"/>
    <property type="gene ID" value="ENSABRG00000004171.1"/>
</dbReference>
<evidence type="ECO:0000259" key="5">
    <source>
        <dbReference type="PROSITE" id="PS50102"/>
    </source>
</evidence>
<feature type="domain" description="RRM" evidence="5">
    <location>
        <begin position="177"/>
        <end position="250"/>
    </location>
</feature>
<dbReference type="PRINTS" id="PR00961">
    <property type="entry name" value="HUDSXLRNA"/>
</dbReference>
<dbReference type="InterPro" id="IPR002343">
    <property type="entry name" value="Hud_Sxl_RNA"/>
</dbReference>
<feature type="compositionally biased region" description="Pro residues" evidence="4">
    <location>
        <begin position="148"/>
        <end position="157"/>
    </location>
</feature>
<evidence type="ECO:0000256" key="3">
    <source>
        <dbReference type="PROSITE-ProRule" id="PRU00176"/>
    </source>
</evidence>
<dbReference type="SUPFAM" id="SSF54928">
    <property type="entry name" value="RNA-binding domain, RBD"/>
    <property type="match status" value="1"/>
</dbReference>
<dbReference type="GO" id="GO:0010629">
    <property type="term" value="P:negative regulation of gene expression"/>
    <property type="evidence" value="ECO:0007669"/>
    <property type="project" value="Ensembl"/>
</dbReference>
<dbReference type="Gene3D" id="3.30.70.330">
    <property type="match status" value="2"/>
</dbReference>
<dbReference type="GO" id="GO:0008143">
    <property type="term" value="F:poly(A) binding"/>
    <property type="evidence" value="ECO:0007669"/>
    <property type="project" value="Ensembl"/>
</dbReference>
<keyword evidence="2 3" id="KW-0694">RNA-binding</keyword>
<feature type="region of interest" description="Disordered" evidence="4">
    <location>
        <begin position="1"/>
        <end position="112"/>
    </location>
</feature>
<evidence type="ECO:0000256" key="4">
    <source>
        <dbReference type="SAM" id="MobiDB-lite"/>
    </source>
</evidence>
<dbReference type="InterPro" id="IPR035979">
    <property type="entry name" value="RBD_domain_sf"/>
</dbReference>
<evidence type="ECO:0000256" key="1">
    <source>
        <dbReference type="ARBA" id="ARBA00022737"/>
    </source>
</evidence>
<dbReference type="GO" id="GO:0045727">
    <property type="term" value="P:positive regulation of translation"/>
    <property type="evidence" value="ECO:0007669"/>
    <property type="project" value="Ensembl"/>
</dbReference>
<protein>
    <submittedName>
        <fullName evidence="6">RNA binding motif single stranded interacting protein 3</fullName>
    </submittedName>
</protein>